<dbReference type="PANTHER" id="PTHR31585:SF11">
    <property type="entry name" value="FOLATE-BIOPTERIN TRANSPORTER 3-RELATED"/>
    <property type="match status" value="1"/>
</dbReference>
<dbReference type="PANTHER" id="PTHR31585">
    <property type="entry name" value="FOLATE-BIOPTERIN TRANSPORTER 1, CHLOROPLASTIC"/>
    <property type="match status" value="1"/>
</dbReference>
<evidence type="ECO:0000256" key="7">
    <source>
        <dbReference type="ARBA" id="ARBA00044504"/>
    </source>
</evidence>
<organism evidence="9 10">
    <name type="scientific">Lithospermum erythrorhizon</name>
    <name type="common">Purple gromwell</name>
    <name type="synonym">Lithospermum officinale var. erythrorhizon</name>
    <dbReference type="NCBI Taxonomy" id="34254"/>
    <lineage>
        <taxon>Eukaryota</taxon>
        <taxon>Viridiplantae</taxon>
        <taxon>Streptophyta</taxon>
        <taxon>Embryophyta</taxon>
        <taxon>Tracheophyta</taxon>
        <taxon>Spermatophyta</taxon>
        <taxon>Magnoliopsida</taxon>
        <taxon>eudicotyledons</taxon>
        <taxon>Gunneridae</taxon>
        <taxon>Pentapetalae</taxon>
        <taxon>asterids</taxon>
        <taxon>lamiids</taxon>
        <taxon>Boraginales</taxon>
        <taxon>Boraginaceae</taxon>
        <taxon>Boraginoideae</taxon>
        <taxon>Lithospermeae</taxon>
        <taxon>Lithospermum</taxon>
    </lineage>
</organism>
<dbReference type="NCBIfam" id="TIGR00788">
    <property type="entry name" value="fbt"/>
    <property type="match status" value="1"/>
</dbReference>
<protein>
    <submittedName>
        <fullName evidence="9">Transporter</fullName>
    </submittedName>
</protein>
<evidence type="ECO:0000313" key="9">
    <source>
        <dbReference type="EMBL" id="GAA0149416.1"/>
    </source>
</evidence>
<feature type="transmembrane region" description="Helical" evidence="8">
    <location>
        <begin position="173"/>
        <end position="194"/>
    </location>
</feature>
<dbReference type="Proteomes" id="UP001454036">
    <property type="component" value="Unassembled WGS sequence"/>
</dbReference>
<comment type="similarity">
    <text evidence="2">Belongs to the major facilitator superfamily. Folate-biopterin transporter (TC 2.A.71) family.</text>
</comment>
<evidence type="ECO:0000256" key="5">
    <source>
        <dbReference type="ARBA" id="ARBA00022989"/>
    </source>
</evidence>
<feature type="transmembrane region" description="Helical" evidence="8">
    <location>
        <begin position="290"/>
        <end position="309"/>
    </location>
</feature>
<dbReference type="InterPro" id="IPR036259">
    <property type="entry name" value="MFS_trans_sf"/>
</dbReference>
<evidence type="ECO:0000256" key="8">
    <source>
        <dbReference type="SAM" id="Phobius"/>
    </source>
</evidence>
<feature type="transmembrane region" description="Helical" evidence="8">
    <location>
        <begin position="426"/>
        <end position="446"/>
    </location>
</feature>
<dbReference type="Gene3D" id="1.20.1250.20">
    <property type="entry name" value="MFS general substrate transporter like domains"/>
    <property type="match status" value="1"/>
</dbReference>
<feature type="transmembrane region" description="Helical" evidence="8">
    <location>
        <begin position="200"/>
        <end position="219"/>
    </location>
</feature>
<sequence>MDQESPPKRSTMHKGGILMKPISWLRMLSDELHWSFVLSVTIVYGINQGLSFGLSRIGTQYYMKDEQKLQPSEAQFYTSFIAIPWIIKPLWGLLTDIVPIFGYRRRPYFILAGLVGMVSMLSVSLQSSLQLVFALLLLVTGSAAAAVGDVTIDACVTENSIAHPSLAGDMQSLCGFSASVGQLLGFIISGFLVHHIGPKGVFGVMGIPYCLVIVVGLMLKENLTRNLDYRHVNQKFLDAVKAMWMALKRPDVWRPCLYMYLSLAVSFHVQEGLFYWCTDSKSGPAFSQEMVGSISSVGAIGSLCGVLLYQNVFRNYPFRQVLFWTQLLFGASGLLDLMFVWRINLIFNIPDFVVAVSDAAISHMIARLKWMPLLVLSSKLCPSGIEGTFFALIMAIDHIGFLTASWTGGFMLHALNVTRTEFDNLWLAIVIRSLARILPVGLLFLVPDIDSTSSILPAEMLQSKKSDHRLEMASLVKGYDQDLTDE</sequence>
<dbReference type="SUPFAM" id="SSF103473">
    <property type="entry name" value="MFS general substrate transporter"/>
    <property type="match status" value="1"/>
</dbReference>
<reference evidence="9 10" key="1">
    <citation type="submission" date="2024-01" db="EMBL/GenBank/DDBJ databases">
        <title>The complete chloroplast genome sequence of Lithospermum erythrorhizon: insights into the phylogenetic relationship among Boraginaceae species and the maternal lineages of purple gromwells.</title>
        <authorList>
            <person name="Okada T."/>
            <person name="Watanabe K."/>
        </authorList>
    </citation>
    <scope>NUCLEOTIDE SEQUENCE [LARGE SCALE GENOMIC DNA]</scope>
</reference>
<name>A0AAV3PDT2_LITER</name>
<evidence type="ECO:0000313" key="10">
    <source>
        <dbReference type="Proteomes" id="UP001454036"/>
    </source>
</evidence>
<keyword evidence="10" id="KW-1185">Reference proteome</keyword>
<feature type="transmembrane region" description="Helical" evidence="8">
    <location>
        <begin position="106"/>
        <end position="125"/>
    </location>
</feature>
<keyword evidence="5 8" id="KW-1133">Transmembrane helix</keyword>
<feature type="transmembrane region" description="Helical" evidence="8">
    <location>
        <begin position="74"/>
        <end position="94"/>
    </location>
</feature>
<keyword evidence="3" id="KW-0813">Transport</keyword>
<proteinExistence type="inferred from homology"/>
<evidence type="ECO:0000256" key="2">
    <source>
        <dbReference type="ARBA" id="ARBA00007015"/>
    </source>
</evidence>
<comment type="subcellular location">
    <subcellularLocation>
        <location evidence="1">Membrane</location>
        <topology evidence="1">Multi-pass membrane protein</topology>
    </subcellularLocation>
</comment>
<feature type="transmembrane region" description="Helical" evidence="8">
    <location>
        <begin position="387"/>
        <end position="406"/>
    </location>
</feature>
<feature type="transmembrane region" description="Helical" evidence="8">
    <location>
        <begin position="131"/>
        <end position="152"/>
    </location>
</feature>
<evidence type="ECO:0000256" key="3">
    <source>
        <dbReference type="ARBA" id="ARBA00022448"/>
    </source>
</evidence>
<evidence type="ECO:0000256" key="6">
    <source>
        <dbReference type="ARBA" id="ARBA00023136"/>
    </source>
</evidence>
<dbReference type="Pfam" id="PF03092">
    <property type="entry name" value="BT1"/>
    <property type="match status" value="1"/>
</dbReference>
<accession>A0AAV3PDT2</accession>
<dbReference type="AlphaFoldDB" id="A0AAV3PDT2"/>
<evidence type="ECO:0000256" key="4">
    <source>
        <dbReference type="ARBA" id="ARBA00022692"/>
    </source>
</evidence>
<feature type="transmembrane region" description="Helical" evidence="8">
    <location>
        <begin position="32"/>
        <end position="54"/>
    </location>
</feature>
<dbReference type="CDD" id="cd17484">
    <property type="entry name" value="MFS_FBT"/>
    <property type="match status" value="1"/>
</dbReference>
<keyword evidence="6 8" id="KW-0472">Membrane</keyword>
<dbReference type="GO" id="GO:0016020">
    <property type="term" value="C:membrane"/>
    <property type="evidence" value="ECO:0007669"/>
    <property type="project" value="UniProtKB-SubCell"/>
</dbReference>
<keyword evidence="4 8" id="KW-0812">Transmembrane</keyword>
<feature type="transmembrane region" description="Helical" evidence="8">
    <location>
        <begin position="321"/>
        <end position="341"/>
    </location>
</feature>
<evidence type="ECO:0000256" key="1">
    <source>
        <dbReference type="ARBA" id="ARBA00004141"/>
    </source>
</evidence>
<dbReference type="EMBL" id="BAABME010001401">
    <property type="protein sequence ID" value="GAA0149416.1"/>
    <property type="molecule type" value="Genomic_DNA"/>
</dbReference>
<dbReference type="InterPro" id="IPR039309">
    <property type="entry name" value="BT1"/>
</dbReference>
<gene>
    <name evidence="9" type="ORF">LIER_08593</name>
</gene>
<dbReference type="InterPro" id="IPR004324">
    <property type="entry name" value="FBT"/>
</dbReference>
<comment type="caution">
    <text evidence="9">The sequence shown here is derived from an EMBL/GenBank/DDBJ whole genome shotgun (WGS) entry which is preliminary data.</text>
</comment>
<comment type="similarity">
    <text evidence="7">Belongs to the major facilitator superfamily. Phosphate:H(+) symporter (TC 2.A.1.9) family.</text>
</comment>